<protein>
    <submittedName>
        <fullName evidence="2">Expressed protein</fullName>
    </submittedName>
</protein>
<name>A0AAV0B682_PHAPC</name>
<feature type="compositionally biased region" description="Polar residues" evidence="1">
    <location>
        <begin position="126"/>
        <end position="161"/>
    </location>
</feature>
<dbReference type="Proteomes" id="UP001153365">
    <property type="component" value="Unassembled WGS sequence"/>
</dbReference>
<proteinExistence type="predicted"/>
<feature type="compositionally biased region" description="Basic and acidic residues" evidence="1">
    <location>
        <begin position="283"/>
        <end position="309"/>
    </location>
</feature>
<feature type="compositionally biased region" description="Basic and acidic residues" evidence="1">
    <location>
        <begin position="58"/>
        <end position="90"/>
    </location>
</feature>
<keyword evidence="3" id="KW-1185">Reference proteome</keyword>
<evidence type="ECO:0000256" key="1">
    <source>
        <dbReference type="SAM" id="MobiDB-lite"/>
    </source>
</evidence>
<feature type="region of interest" description="Disordered" evidence="1">
    <location>
        <begin position="197"/>
        <end position="261"/>
    </location>
</feature>
<gene>
    <name evidence="2" type="ORF">PPACK8108_LOCUS13828</name>
</gene>
<feature type="region of interest" description="Disordered" evidence="1">
    <location>
        <begin position="43"/>
        <end position="161"/>
    </location>
</feature>
<feature type="compositionally biased region" description="Basic and acidic residues" evidence="1">
    <location>
        <begin position="335"/>
        <end position="359"/>
    </location>
</feature>
<reference evidence="2" key="1">
    <citation type="submission" date="2022-06" db="EMBL/GenBank/DDBJ databases">
        <authorList>
            <consortium name="SYNGENTA / RWTH Aachen University"/>
        </authorList>
    </citation>
    <scope>NUCLEOTIDE SEQUENCE</scope>
</reference>
<comment type="caution">
    <text evidence="2">The sequence shown here is derived from an EMBL/GenBank/DDBJ whole genome shotgun (WGS) entry which is preliminary data.</text>
</comment>
<sequence length="397" mass="44418">MSLEKSSEEGGGSSDTSYTTTTTSILSSTYQSVVSTVQTAYDQITKSSDDDQTPSDSSKVEGNLEEHQPNLSKPSDHSKSKLTLEDEPSPKETNSLFRFVPHQSAAHGSDSTNISPDHSARLALASPTNCKNNPNRSQSTIDLYGPNSVSPSSHSKTFNEKYSSISYKDHHLDDQTSSIKGNSTDNQLKNNLEFEAEKNCLNDDEDESKRVKSSAIGFKGPQEELKDDEGMLRDVKEKKDLQDLTLNSDDEESRRAIKQADNIKGEGVGGILEGQPELRAVEAKKQPAEESLKSVKVEEEEKLEEKNSNNDDEQIFEDEMRGSKRLNMNKNQLKLQEERNKCQDETTDEQKVENPRMKTEPVCMKSPMSDCQSPKTKEKLKSKIVELKEKVKHKLHK</sequence>
<evidence type="ECO:0000313" key="3">
    <source>
        <dbReference type="Proteomes" id="UP001153365"/>
    </source>
</evidence>
<feature type="compositionally biased region" description="Basic and acidic residues" evidence="1">
    <location>
        <begin position="221"/>
        <end position="242"/>
    </location>
</feature>
<evidence type="ECO:0000313" key="2">
    <source>
        <dbReference type="EMBL" id="CAH7681251.1"/>
    </source>
</evidence>
<accession>A0AAV0B682</accession>
<dbReference type="EMBL" id="CALTRL010003491">
    <property type="protein sequence ID" value="CAH7681251.1"/>
    <property type="molecule type" value="Genomic_DNA"/>
</dbReference>
<organism evidence="2 3">
    <name type="scientific">Phakopsora pachyrhizi</name>
    <name type="common">Asian soybean rust disease fungus</name>
    <dbReference type="NCBI Taxonomy" id="170000"/>
    <lineage>
        <taxon>Eukaryota</taxon>
        <taxon>Fungi</taxon>
        <taxon>Dikarya</taxon>
        <taxon>Basidiomycota</taxon>
        <taxon>Pucciniomycotina</taxon>
        <taxon>Pucciniomycetes</taxon>
        <taxon>Pucciniales</taxon>
        <taxon>Phakopsoraceae</taxon>
        <taxon>Phakopsora</taxon>
    </lineage>
</organism>
<dbReference type="AlphaFoldDB" id="A0AAV0B682"/>
<feature type="region of interest" description="Disordered" evidence="1">
    <location>
        <begin position="1"/>
        <end position="20"/>
    </location>
</feature>
<feature type="region of interest" description="Disordered" evidence="1">
    <location>
        <begin position="283"/>
        <end position="379"/>
    </location>
</feature>